<dbReference type="InterPro" id="IPR013783">
    <property type="entry name" value="Ig-like_fold"/>
</dbReference>
<proteinExistence type="predicted"/>
<dbReference type="EMBL" id="LACB01000022">
    <property type="protein sequence ID" value="KAJ9491909.1"/>
    <property type="molecule type" value="Genomic_DNA"/>
</dbReference>
<reference evidence="2" key="1">
    <citation type="submission" date="2015-06" db="EMBL/GenBank/DDBJ databases">
        <authorList>
            <person name="Nguyen H."/>
        </authorList>
    </citation>
    <scope>NUCLEOTIDE SEQUENCE</scope>
    <source>
        <strain evidence="2">DAOM 180753</strain>
    </source>
</reference>
<dbReference type="Proteomes" id="UP001227192">
    <property type="component" value="Unassembled WGS sequence"/>
</dbReference>
<keyword evidence="3" id="KW-1185">Reference proteome</keyword>
<sequence length="136" mass="14742">MFELEAGSKLQLDASASCDPDPNDSLCLKWYQYKDPSATQWSVHHEVGELGIRSLDEAGSVAEVTLPPPERCCVGLISRKAIQKGQSLHVILEVKDNGSPALITSRRVVIQVKDEKLLGGGRGADAIGDTMKGFMY</sequence>
<name>A0AAI9XCT3_PENTH</name>
<feature type="domain" description="Cellulose-binding Sde182 C-terminal" evidence="1">
    <location>
        <begin position="10"/>
        <end position="112"/>
    </location>
</feature>
<gene>
    <name evidence="2" type="ORF">VN97_g1340</name>
</gene>
<accession>A0AAI9XCT3</accession>
<evidence type="ECO:0000259" key="1">
    <source>
        <dbReference type="Pfam" id="PF21027"/>
    </source>
</evidence>
<dbReference type="Gene3D" id="2.60.40.10">
    <property type="entry name" value="Immunoglobulins"/>
    <property type="match status" value="1"/>
</dbReference>
<evidence type="ECO:0000313" key="2">
    <source>
        <dbReference type="EMBL" id="KAJ9491909.1"/>
    </source>
</evidence>
<dbReference type="InterPro" id="IPR048527">
    <property type="entry name" value="Sde182_C"/>
</dbReference>
<dbReference type="AlphaFoldDB" id="A0AAI9XCT3"/>
<comment type="caution">
    <text evidence="2">The sequence shown here is derived from an EMBL/GenBank/DDBJ whole genome shotgun (WGS) entry which is preliminary data.</text>
</comment>
<evidence type="ECO:0000313" key="3">
    <source>
        <dbReference type="Proteomes" id="UP001227192"/>
    </source>
</evidence>
<dbReference type="Pfam" id="PF21027">
    <property type="entry name" value="Sde0182_C"/>
    <property type="match status" value="1"/>
</dbReference>
<reference evidence="2" key="2">
    <citation type="journal article" date="2016" name="Fungal Biol.">
        <title>Ochratoxin A production by Penicillium thymicola.</title>
        <authorList>
            <person name="Nguyen H.D.T."/>
            <person name="McMullin D.R."/>
            <person name="Ponomareva E."/>
            <person name="Riley R."/>
            <person name="Pomraning K.R."/>
            <person name="Baker S.E."/>
            <person name="Seifert K.A."/>
        </authorList>
    </citation>
    <scope>NUCLEOTIDE SEQUENCE</scope>
    <source>
        <strain evidence="2">DAOM 180753</strain>
    </source>
</reference>
<protein>
    <recommendedName>
        <fullName evidence="1">Cellulose-binding Sde182 C-terminal domain-containing protein</fullName>
    </recommendedName>
</protein>
<organism evidence="2 3">
    <name type="scientific">Penicillium thymicola</name>
    <dbReference type="NCBI Taxonomy" id="293382"/>
    <lineage>
        <taxon>Eukaryota</taxon>
        <taxon>Fungi</taxon>
        <taxon>Dikarya</taxon>
        <taxon>Ascomycota</taxon>
        <taxon>Pezizomycotina</taxon>
        <taxon>Eurotiomycetes</taxon>
        <taxon>Eurotiomycetidae</taxon>
        <taxon>Eurotiales</taxon>
        <taxon>Aspergillaceae</taxon>
        <taxon>Penicillium</taxon>
    </lineage>
</organism>